<organism evidence="2 3">
    <name type="scientific">Anisodus acutangulus</name>
    <dbReference type="NCBI Taxonomy" id="402998"/>
    <lineage>
        <taxon>Eukaryota</taxon>
        <taxon>Viridiplantae</taxon>
        <taxon>Streptophyta</taxon>
        <taxon>Embryophyta</taxon>
        <taxon>Tracheophyta</taxon>
        <taxon>Spermatophyta</taxon>
        <taxon>Magnoliopsida</taxon>
        <taxon>eudicotyledons</taxon>
        <taxon>Gunneridae</taxon>
        <taxon>Pentapetalae</taxon>
        <taxon>asterids</taxon>
        <taxon>lamiids</taxon>
        <taxon>Solanales</taxon>
        <taxon>Solanaceae</taxon>
        <taxon>Solanoideae</taxon>
        <taxon>Hyoscyameae</taxon>
        <taxon>Anisodus</taxon>
    </lineage>
</organism>
<name>A0A9Q1LB60_9SOLA</name>
<gene>
    <name evidence="2" type="ORF">K7X08_012330</name>
</gene>
<dbReference type="PANTHER" id="PTHR36057:SF1">
    <property type="entry name" value="LIPOPROTEIN LIPID ATTACHMENT SITE-LIKE PROTEIN, PUTATIVE (DUF1223)-RELATED"/>
    <property type="match status" value="1"/>
</dbReference>
<dbReference type="InterPro" id="IPR036249">
    <property type="entry name" value="Thioredoxin-like_sf"/>
</dbReference>
<comment type="caution">
    <text evidence="2">The sequence shown here is derived from an EMBL/GenBank/DDBJ whole genome shotgun (WGS) entry which is preliminary data.</text>
</comment>
<dbReference type="SUPFAM" id="SSF52833">
    <property type="entry name" value="Thioredoxin-like"/>
    <property type="match status" value="1"/>
</dbReference>
<dbReference type="Pfam" id="PF06764">
    <property type="entry name" value="DUF1223"/>
    <property type="match status" value="1"/>
</dbReference>
<dbReference type="AlphaFoldDB" id="A0A9Q1LB60"/>
<accession>A0A9Q1LB60</accession>
<dbReference type="PANTHER" id="PTHR36057">
    <property type="match status" value="1"/>
</dbReference>
<dbReference type="OrthoDB" id="938668at2759"/>
<evidence type="ECO:0000313" key="2">
    <source>
        <dbReference type="EMBL" id="KAJ8532407.1"/>
    </source>
</evidence>
<dbReference type="Proteomes" id="UP001152561">
    <property type="component" value="Unassembled WGS sequence"/>
</dbReference>
<sequence length="275" mass="30151">MARRLLTCFGKGTSSSHSSSENHTTNNDSATADLTAEEQKRCGPVVVELFSSQGCATSPEAELLFSRIGRGDFNLEMPVILLSYHVDYWDYMGWKDPFGSTLWTVKQKAYVEALNLDTMFTPQVVIQGRAQCVGNEQDAVLSCINSAPRFAAPYFQATFERPTPESLQVSLLGSVRSKVDNNGANVMIALYECGLVTDITTGENKGKMLANDYVVRKLEKLCSVKDITAKKTISGTVNFSLWDGFNSSKCGVALFVETGPHQICGSQNFKLPENL</sequence>
<keyword evidence="3" id="KW-1185">Reference proteome</keyword>
<protein>
    <submittedName>
        <fullName evidence="2">Uncharacterized protein</fullName>
    </submittedName>
</protein>
<dbReference type="EMBL" id="JAJAGQ010000020">
    <property type="protein sequence ID" value="KAJ8532407.1"/>
    <property type="molecule type" value="Genomic_DNA"/>
</dbReference>
<evidence type="ECO:0000256" key="1">
    <source>
        <dbReference type="SAM" id="MobiDB-lite"/>
    </source>
</evidence>
<proteinExistence type="predicted"/>
<feature type="region of interest" description="Disordered" evidence="1">
    <location>
        <begin position="9"/>
        <end position="28"/>
    </location>
</feature>
<dbReference type="InterPro" id="IPR010634">
    <property type="entry name" value="DUF1223"/>
</dbReference>
<reference evidence="3" key="1">
    <citation type="journal article" date="2023" name="Proc. Natl. Acad. Sci. U.S.A.">
        <title>Genomic and structural basis for evolution of tropane alkaloid biosynthesis.</title>
        <authorList>
            <person name="Wanga Y.-J."/>
            <person name="Taina T."/>
            <person name="Yua J.-Y."/>
            <person name="Lia J."/>
            <person name="Xua B."/>
            <person name="Chenc J."/>
            <person name="D'Auriad J.C."/>
            <person name="Huanga J.-P."/>
            <person name="Huanga S.-X."/>
        </authorList>
    </citation>
    <scope>NUCLEOTIDE SEQUENCE [LARGE SCALE GENOMIC DNA]</scope>
    <source>
        <strain evidence="3">cv. KIB-2019</strain>
    </source>
</reference>
<evidence type="ECO:0000313" key="3">
    <source>
        <dbReference type="Proteomes" id="UP001152561"/>
    </source>
</evidence>
<feature type="compositionally biased region" description="Low complexity" evidence="1">
    <location>
        <begin position="13"/>
        <end position="28"/>
    </location>
</feature>